<dbReference type="Proteomes" id="UP000317650">
    <property type="component" value="Chromosome 1"/>
</dbReference>
<evidence type="ECO:0000313" key="2">
    <source>
        <dbReference type="EMBL" id="THU64828.1"/>
    </source>
</evidence>
<sequence length="216" mass="24332">MSLSPTIDANKAKNNRSRVLSAPTKQMREKLRAIVEEEMSSLLWPLTLELHSIDQCSPPRRRLSPSVPVGSSSLICRIGRLHVDDLERRNSKELPATSAIENGYREPFVIGVAGGAASGKTTVCDMIIEQLRDQRVVLVNQGRERWGRKKKETEEGRRGRWRRKILVVVEEQTHGQQCAAGSGGGRGEGRKVVDDKEKKKKKKRTRVVNSRQQTCR</sequence>
<feature type="region of interest" description="Disordered" evidence="1">
    <location>
        <begin position="173"/>
        <end position="216"/>
    </location>
</feature>
<dbReference type="SUPFAM" id="SSF52540">
    <property type="entry name" value="P-loop containing nucleoside triphosphate hydrolases"/>
    <property type="match status" value="1"/>
</dbReference>
<proteinExistence type="predicted"/>
<keyword evidence="3" id="KW-1185">Reference proteome</keyword>
<gene>
    <name evidence="2" type="ORF">C4D60_Mb01t30560</name>
</gene>
<dbReference type="STRING" id="52838.A0A4S8JRW4"/>
<protein>
    <recommendedName>
        <fullName evidence="4">Phosphoribulokinase/uridine kinase domain-containing protein</fullName>
    </recommendedName>
</protein>
<name>A0A4S8JRW4_MUSBA</name>
<evidence type="ECO:0000256" key="1">
    <source>
        <dbReference type="SAM" id="MobiDB-lite"/>
    </source>
</evidence>
<feature type="compositionally biased region" description="Basic and acidic residues" evidence="1">
    <location>
        <begin position="187"/>
        <end position="197"/>
    </location>
</feature>
<dbReference type="InterPro" id="IPR027417">
    <property type="entry name" value="P-loop_NTPase"/>
</dbReference>
<evidence type="ECO:0000313" key="3">
    <source>
        <dbReference type="Proteomes" id="UP000317650"/>
    </source>
</evidence>
<organism evidence="2 3">
    <name type="scientific">Musa balbisiana</name>
    <name type="common">Banana</name>
    <dbReference type="NCBI Taxonomy" id="52838"/>
    <lineage>
        <taxon>Eukaryota</taxon>
        <taxon>Viridiplantae</taxon>
        <taxon>Streptophyta</taxon>
        <taxon>Embryophyta</taxon>
        <taxon>Tracheophyta</taxon>
        <taxon>Spermatophyta</taxon>
        <taxon>Magnoliopsida</taxon>
        <taxon>Liliopsida</taxon>
        <taxon>Zingiberales</taxon>
        <taxon>Musaceae</taxon>
        <taxon>Musa</taxon>
    </lineage>
</organism>
<dbReference type="EMBL" id="PYDT01000004">
    <property type="protein sequence ID" value="THU64828.1"/>
    <property type="molecule type" value="Genomic_DNA"/>
</dbReference>
<evidence type="ECO:0008006" key="4">
    <source>
        <dbReference type="Google" id="ProtNLM"/>
    </source>
</evidence>
<feature type="compositionally biased region" description="Polar residues" evidence="1">
    <location>
        <begin position="207"/>
        <end position="216"/>
    </location>
</feature>
<reference evidence="2 3" key="1">
    <citation type="journal article" date="2019" name="Nat. Plants">
        <title>Genome sequencing of Musa balbisiana reveals subgenome evolution and function divergence in polyploid bananas.</title>
        <authorList>
            <person name="Yao X."/>
        </authorList>
    </citation>
    <scope>NUCLEOTIDE SEQUENCE [LARGE SCALE GENOMIC DNA]</scope>
    <source>
        <strain evidence="3">cv. DH-PKW</strain>
        <tissue evidence="2">Leaves</tissue>
    </source>
</reference>
<comment type="caution">
    <text evidence="2">The sequence shown here is derived from an EMBL/GenBank/DDBJ whole genome shotgun (WGS) entry which is preliminary data.</text>
</comment>
<accession>A0A4S8JRW4</accession>
<dbReference type="Gene3D" id="3.40.50.300">
    <property type="entry name" value="P-loop containing nucleotide triphosphate hydrolases"/>
    <property type="match status" value="1"/>
</dbReference>
<dbReference type="AlphaFoldDB" id="A0A4S8JRW4"/>